<comment type="caution">
    <text evidence="2">The sequence shown here is derived from an EMBL/GenBank/DDBJ whole genome shotgun (WGS) entry which is preliminary data.</text>
</comment>
<feature type="region of interest" description="Disordered" evidence="1">
    <location>
        <begin position="1"/>
        <end position="20"/>
    </location>
</feature>
<organism evidence="2 3">
    <name type="scientific">Staurois parvus</name>
    <dbReference type="NCBI Taxonomy" id="386267"/>
    <lineage>
        <taxon>Eukaryota</taxon>
        <taxon>Metazoa</taxon>
        <taxon>Chordata</taxon>
        <taxon>Craniata</taxon>
        <taxon>Vertebrata</taxon>
        <taxon>Euteleostomi</taxon>
        <taxon>Amphibia</taxon>
        <taxon>Batrachia</taxon>
        <taxon>Anura</taxon>
        <taxon>Neobatrachia</taxon>
        <taxon>Ranoidea</taxon>
        <taxon>Ranidae</taxon>
        <taxon>Staurois</taxon>
    </lineage>
</organism>
<dbReference type="Proteomes" id="UP001162483">
    <property type="component" value="Unassembled WGS sequence"/>
</dbReference>
<name>A0ABN9CJU5_9NEOB</name>
<sequence length="91" mass="10166">MVGMDLVQTGTRSRPLSAPNCGREVRRGYVLGGKPDVKGLAGLDSSDWIRAGWMDRLGSVWHSQAGQVSNVRAVRYRRSRQRIVRVTSRVQ</sequence>
<proteinExistence type="predicted"/>
<gene>
    <name evidence="2" type="ORF">SPARVUS_LOCUS5048746</name>
</gene>
<evidence type="ECO:0000313" key="3">
    <source>
        <dbReference type="Proteomes" id="UP001162483"/>
    </source>
</evidence>
<keyword evidence="3" id="KW-1185">Reference proteome</keyword>
<evidence type="ECO:0000256" key="1">
    <source>
        <dbReference type="SAM" id="MobiDB-lite"/>
    </source>
</evidence>
<dbReference type="EMBL" id="CATNWA010010114">
    <property type="protein sequence ID" value="CAI9559367.1"/>
    <property type="molecule type" value="Genomic_DNA"/>
</dbReference>
<reference evidence="2" key="1">
    <citation type="submission" date="2023-05" db="EMBL/GenBank/DDBJ databases">
        <authorList>
            <person name="Stuckert A."/>
        </authorList>
    </citation>
    <scope>NUCLEOTIDE SEQUENCE</scope>
</reference>
<evidence type="ECO:0000313" key="2">
    <source>
        <dbReference type="EMBL" id="CAI9559367.1"/>
    </source>
</evidence>
<protein>
    <submittedName>
        <fullName evidence="2">Uncharacterized protein</fullName>
    </submittedName>
</protein>
<accession>A0ABN9CJU5</accession>